<evidence type="ECO:0000259" key="1">
    <source>
        <dbReference type="Pfam" id="PF12728"/>
    </source>
</evidence>
<dbReference type="Proteomes" id="UP001596175">
    <property type="component" value="Unassembled WGS sequence"/>
</dbReference>
<proteinExistence type="predicted"/>
<feature type="domain" description="Helix-turn-helix" evidence="1">
    <location>
        <begin position="15"/>
        <end position="64"/>
    </location>
</feature>
<dbReference type="EMBL" id="JBHSKG010000021">
    <property type="protein sequence ID" value="MFC5142151.1"/>
    <property type="molecule type" value="Genomic_DNA"/>
</dbReference>
<sequence length="69" mass="7861">MSARVPAPRRPVEKLTVEQVCDELQIARSTFYQWRQLGKAPKCIRLPNGAIRIRRADLDAWLDGCEVPA</sequence>
<evidence type="ECO:0000313" key="2">
    <source>
        <dbReference type="EMBL" id="MFC5142151.1"/>
    </source>
</evidence>
<dbReference type="InterPro" id="IPR009061">
    <property type="entry name" value="DNA-bd_dom_put_sf"/>
</dbReference>
<accession>A0ABV9ZL62</accession>
<protein>
    <submittedName>
        <fullName evidence="2">Helix-turn-helix transcriptional regulator</fullName>
    </submittedName>
</protein>
<gene>
    <name evidence="2" type="ORF">ACFPK1_28245</name>
</gene>
<dbReference type="Pfam" id="PF12728">
    <property type="entry name" value="HTH_17"/>
    <property type="match status" value="1"/>
</dbReference>
<keyword evidence="3" id="KW-1185">Reference proteome</keyword>
<dbReference type="InterPro" id="IPR041657">
    <property type="entry name" value="HTH_17"/>
</dbReference>
<dbReference type="RefSeq" id="WP_378024280.1">
    <property type="nucleotide sequence ID" value="NZ_JBHSKG010000021.1"/>
</dbReference>
<evidence type="ECO:0000313" key="3">
    <source>
        <dbReference type="Proteomes" id="UP001596175"/>
    </source>
</evidence>
<reference evidence="3" key="1">
    <citation type="journal article" date="2019" name="Int. J. Syst. Evol. Microbiol.">
        <title>The Global Catalogue of Microorganisms (GCM) 10K type strain sequencing project: providing services to taxonomists for standard genome sequencing and annotation.</title>
        <authorList>
            <consortium name="The Broad Institute Genomics Platform"/>
            <consortium name="The Broad Institute Genome Sequencing Center for Infectious Disease"/>
            <person name="Wu L."/>
            <person name="Ma J."/>
        </authorList>
    </citation>
    <scope>NUCLEOTIDE SEQUENCE [LARGE SCALE GENOMIC DNA]</scope>
    <source>
        <strain evidence="3">XZYJ18</strain>
    </source>
</reference>
<name>A0ABV9ZL62_9PSEU</name>
<organism evidence="2 3">
    <name type="scientific">Actinomycetospora rhizophila</name>
    <dbReference type="NCBI Taxonomy" id="1416876"/>
    <lineage>
        <taxon>Bacteria</taxon>
        <taxon>Bacillati</taxon>
        <taxon>Actinomycetota</taxon>
        <taxon>Actinomycetes</taxon>
        <taxon>Pseudonocardiales</taxon>
        <taxon>Pseudonocardiaceae</taxon>
        <taxon>Actinomycetospora</taxon>
    </lineage>
</organism>
<comment type="caution">
    <text evidence="2">The sequence shown here is derived from an EMBL/GenBank/DDBJ whole genome shotgun (WGS) entry which is preliminary data.</text>
</comment>
<dbReference type="SUPFAM" id="SSF46955">
    <property type="entry name" value="Putative DNA-binding domain"/>
    <property type="match status" value="1"/>
</dbReference>